<dbReference type="Gene3D" id="3.30.760.10">
    <property type="entry name" value="RNA Cap, Translation Initiation Factor Eif4e"/>
    <property type="match status" value="1"/>
</dbReference>
<dbReference type="InterPro" id="IPR023398">
    <property type="entry name" value="TIF_eIF4e-like"/>
</dbReference>
<proteinExistence type="inferred from homology"/>
<dbReference type="AlphaFoldDB" id="A0AA40DWG9"/>
<evidence type="ECO:0000256" key="1">
    <source>
        <dbReference type="ARBA" id="ARBA00010568"/>
    </source>
</evidence>
<organism evidence="3 4">
    <name type="scientific">Apiosordaria backusii</name>
    <dbReference type="NCBI Taxonomy" id="314023"/>
    <lineage>
        <taxon>Eukaryota</taxon>
        <taxon>Fungi</taxon>
        <taxon>Dikarya</taxon>
        <taxon>Ascomycota</taxon>
        <taxon>Pezizomycotina</taxon>
        <taxon>Sordariomycetes</taxon>
        <taxon>Sordariomycetidae</taxon>
        <taxon>Sordariales</taxon>
        <taxon>Lasiosphaeriaceae</taxon>
        <taxon>Apiosordaria</taxon>
    </lineage>
</organism>
<sequence length="306" mass="34645">MDDSDDSDFYGSSKTVSKLKSRVATYNTSSYWSSQPSRSKLITSRLTPSEPASQSPPAAGRLHNAYSDIPHAAYQLTESIPQFLSRLPPATTDYRPGLEWIFISNPYLPPHPPSDHDRFMKAGRERLDLFKSFIDKTNAAYPNSPFVAKRHIAVARKEAVEDLKQLAVDCRKTAGKWMLFPEPAFVNEQWETVARAVANNQLGIAAKVDTRLPQGYGGGGDQKKDRLICVYTENFTDKDDVARVLKRMRELELVKQGPGARLIYYKADAWTELGIYSENEWGIKASMYNSKEIFEYIKEIAEKKTF</sequence>
<feature type="region of interest" description="Disordered" evidence="2">
    <location>
        <begin position="18"/>
        <end position="63"/>
    </location>
</feature>
<comment type="caution">
    <text evidence="3">The sequence shown here is derived from an EMBL/GenBank/DDBJ whole genome shotgun (WGS) entry which is preliminary data.</text>
</comment>
<dbReference type="Pfam" id="PF08939">
    <property type="entry name" value="Bles03"/>
    <property type="match status" value="1"/>
</dbReference>
<dbReference type="Proteomes" id="UP001172159">
    <property type="component" value="Unassembled WGS sequence"/>
</dbReference>
<dbReference type="SUPFAM" id="SSF55418">
    <property type="entry name" value="eIF4e-like"/>
    <property type="match status" value="1"/>
</dbReference>
<evidence type="ECO:0000313" key="3">
    <source>
        <dbReference type="EMBL" id="KAK0714303.1"/>
    </source>
</evidence>
<dbReference type="PANTHER" id="PTHR31977">
    <property type="entry name" value="UPF0696 PROTEIN C11ORF68"/>
    <property type="match status" value="1"/>
</dbReference>
<accession>A0AA40DWG9</accession>
<reference evidence="3" key="1">
    <citation type="submission" date="2023-06" db="EMBL/GenBank/DDBJ databases">
        <title>Genome-scale phylogeny and comparative genomics of the fungal order Sordariales.</title>
        <authorList>
            <consortium name="Lawrence Berkeley National Laboratory"/>
            <person name="Hensen N."/>
            <person name="Bonometti L."/>
            <person name="Westerberg I."/>
            <person name="Brannstrom I.O."/>
            <person name="Guillou S."/>
            <person name="Cros-Aarteil S."/>
            <person name="Calhoun S."/>
            <person name="Haridas S."/>
            <person name="Kuo A."/>
            <person name="Mondo S."/>
            <person name="Pangilinan J."/>
            <person name="Riley R."/>
            <person name="Labutti K."/>
            <person name="Andreopoulos B."/>
            <person name="Lipzen A."/>
            <person name="Chen C."/>
            <person name="Yanf M."/>
            <person name="Daum C."/>
            <person name="Ng V."/>
            <person name="Clum A."/>
            <person name="Steindorff A."/>
            <person name="Ohm R."/>
            <person name="Martin F."/>
            <person name="Silar P."/>
            <person name="Natvig D."/>
            <person name="Lalanne C."/>
            <person name="Gautier V."/>
            <person name="Ament-Velasquez S.L."/>
            <person name="Kruys A."/>
            <person name="Hutchinson M.I."/>
            <person name="Powell A.J."/>
            <person name="Barry K."/>
            <person name="Miller A.N."/>
            <person name="Grigoriev I.V."/>
            <person name="Debuchy R."/>
            <person name="Gladieux P."/>
            <person name="Thoren M.H."/>
            <person name="Johannesson H."/>
        </authorList>
    </citation>
    <scope>NUCLEOTIDE SEQUENCE</scope>
    <source>
        <strain evidence="3">CBS 540.89</strain>
    </source>
</reference>
<evidence type="ECO:0008006" key="5">
    <source>
        <dbReference type="Google" id="ProtNLM"/>
    </source>
</evidence>
<dbReference type="EMBL" id="JAUKTV010000015">
    <property type="protein sequence ID" value="KAK0714303.1"/>
    <property type="molecule type" value="Genomic_DNA"/>
</dbReference>
<dbReference type="InterPro" id="IPR015034">
    <property type="entry name" value="Bles03"/>
</dbReference>
<evidence type="ECO:0000313" key="4">
    <source>
        <dbReference type="Proteomes" id="UP001172159"/>
    </source>
</evidence>
<protein>
    <recommendedName>
        <fullName evidence="5">DUF1917-domain-containing protein</fullName>
    </recommendedName>
</protein>
<dbReference type="PANTHER" id="PTHR31977:SF1">
    <property type="entry name" value="UPF0696 PROTEIN C11ORF68"/>
    <property type="match status" value="1"/>
</dbReference>
<name>A0AA40DWG9_9PEZI</name>
<keyword evidence="4" id="KW-1185">Reference proteome</keyword>
<feature type="compositionally biased region" description="Low complexity" evidence="2">
    <location>
        <begin position="48"/>
        <end position="59"/>
    </location>
</feature>
<feature type="compositionally biased region" description="Polar residues" evidence="2">
    <location>
        <begin position="18"/>
        <end position="47"/>
    </location>
</feature>
<gene>
    <name evidence="3" type="ORF">B0T21DRAFT_68241</name>
</gene>
<comment type="similarity">
    <text evidence="1">Belongs to the UPF0696 family.</text>
</comment>
<evidence type="ECO:0000256" key="2">
    <source>
        <dbReference type="SAM" id="MobiDB-lite"/>
    </source>
</evidence>